<dbReference type="EMBL" id="AP017315">
    <property type="protein sequence ID" value="BAU31296.1"/>
    <property type="molecule type" value="Genomic_DNA"/>
</dbReference>
<keyword evidence="1" id="KW-0808">Transferase</keyword>
<keyword evidence="2" id="KW-0418">Kinase</keyword>
<accession>A0A0U5B5V1</accession>
<evidence type="ECO:0000256" key="1">
    <source>
        <dbReference type="ARBA" id="ARBA00022679"/>
    </source>
</evidence>
<dbReference type="Pfam" id="PF00294">
    <property type="entry name" value="PfkB"/>
    <property type="match status" value="1"/>
</dbReference>
<dbReference type="Gene3D" id="3.40.1190.20">
    <property type="match status" value="1"/>
</dbReference>
<dbReference type="Proteomes" id="UP000218965">
    <property type="component" value="Chromosome"/>
</dbReference>
<dbReference type="PROSITE" id="PS00584">
    <property type="entry name" value="PFKB_KINASES_2"/>
    <property type="match status" value="1"/>
</dbReference>
<organism evidence="4 5">
    <name type="scientific">Microcella alkaliphila</name>
    <dbReference type="NCBI Taxonomy" id="279828"/>
    <lineage>
        <taxon>Bacteria</taxon>
        <taxon>Bacillati</taxon>
        <taxon>Actinomycetota</taxon>
        <taxon>Actinomycetes</taxon>
        <taxon>Micrococcales</taxon>
        <taxon>Microbacteriaceae</taxon>
        <taxon>Microcella</taxon>
    </lineage>
</organism>
<feature type="domain" description="Carbohydrate kinase PfkB" evidence="3">
    <location>
        <begin position="7"/>
        <end position="297"/>
    </location>
</feature>
<reference evidence="4 5" key="2">
    <citation type="submission" date="2016-01" db="EMBL/GenBank/DDBJ databases">
        <title>Microcella alkaliphila JAM AC0309 whole genome shotgun sequence.</title>
        <authorList>
            <person name="Kurata A."/>
            <person name="Hirose Y."/>
            <person name="Kishimoto N."/>
            <person name="Kobayashi T."/>
        </authorList>
    </citation>
    <scope>NUCLEOTIDE SEQUENCE [LARGE SCALE GENOMIC DNA]</scope>
    <source>
        <strain evidence="4 5">JAM AC0309</strain>
    </source>
</reference>
<dbReference type="PANTHER" id="PTHR10584:SF167">
    <property type="entry name" value="PFKB DOMAIN PROTEIN"/>
    <property type="match status" value="1"/>
</dbReference>
<dbReference type="PANTHER" id="PTHR10584">
    <property type="entry name" value="SUGAR KINASE"/>
    <property type="match status" value="1"/>
</dbReference>
<protein>
    <recommendedName>
        <fullName evidence="3">Carbohydrate kinase PfkB domain-containing protein</fullName>
    </recommendedName>
</protein>
<evidence type="ECO:0000259" key="3">
    <source>
        <dbReference type="Pfam" id="PF00294"/>
    </source>
</evidence>
<dbReference type="SUPFAM" id="SSF53613">
    <property type="entry name" value="Ribokinase-like"/>
    <property type="match status" value="1"/>
</dbReference>
<reference evidence="5" key="1">
    <citation type="submission" date="2015-12" db="EMBL/GenBank/DDBJ databases">
        <authorList>
            <person name="Shamseldin A."/>
            <person name="Moawad H."/>
            <person name="Abd El-Rahim W.M."/>
            <person name="Sadowsky M.J."/>
        </authorList>
    </citation>
    <scope>NUCLEOTIDE SEQUENCE [LARGE SCALE GENOMIC DNA]</scope>
    <source>
        <strain evidence="5">JAM AC0309</strain>
    </source>
</reference>
<dbReference type="InterPro" id="IPR029056">
    <property type="entry name" value="Ribokinase-like"/>
</dbReference>
<proteinExistence type="predicted"/>
<name>A0A0U5B5V1_9MICO</name>
<evidence type="ECO:0000313" key="5">
    <source>
        <dbReference type="Proteomes" id="UP000218965"/>
    </source>
</evidence>
<sequence length="300" mass="30640">MSDAAPRILVVGDVINDIVVLPSQPLRADTDTPSTVIATPGGSAANTAAWIGWHGAPVDFVGLVGAGDAEHHRRIFRDAGVTPHLHESTTRGTGTIVIIAEGEQRTMLTDRGANDELDPASVTDELLAGASMLHLTGYGLVNAFTAADVARLIARAREHGVKVSLDPGSVGFISDYGPQEFRRAVSGVDLLLPNLAEARLLIGQPDATPTHAALVLLDVAPLVMLTDGARGVLIAEQSGAVHELAVDAVPVVDPTGAGDAFGAGVLVALASGQDVRAAAAQGMRAAAIAVSRAGGRPPAR</sequence>
<dbReference type="AlphaFoldDB" id="A0A0U5B5V1"/>
<dbReference type="KEGG" id="malk:MalAC0309_0424"/>
<gene>
    <name evidence="4" type="ORF">MalAC0309_0424</name>
</gene>
<dbReference type="GO" id="GO:0016301">
    <property type="term" value="F:kinase activity"/>
    <property type="evidence" value="ECO:0007669"/>
    <property type="project" value="UniProtKB-KW"/>
</dbReference>
<dbReference type="PROSITE" id="PS00583">
    <property type="entry name" value="PFKB_KINASES_1"/>
    <property type="match status" value="1"/>
</dbReference>
<evidence type="ECO:0000256" key="2">
    <source>
        <dbReference type="ARBA" id="ARBA00022777"/>
    </source>
</evidence>
<dbReference type="InterPro" id="IPR002173">
    <property type="entry name" value="Carboh/pur_kinase_PfkB_CS"/>
</dbReference>
<evidence type="ECO:0000313" key="4">
    <source>
        <dbReference type="EMBL" id="BAU31296.1"/>
    </source>
</evidence>
<dbReference type="RefSeq" id="WP_161494040.1">
    <property type="nucleotide sequence ID" value="NZ_AP017315.1"/>
</dbReference>
<dbReference type="InterPro" id="IPR011611">
    <property type="entry name" value="PfkB_dom"/>
</dbReference>